<reference evidence="3" key="1">
    <citation type="journal article" date="2013" name="Nature">
        <title>Pan genome of the phytoplankton Emiliania underpins its global distribution.</title>
        <authorList>
            <person name="Read B.A."/>
            <person name="Kegel J."/>
            <person name="Klute M.J."/>
            <person name="Kuo A."/>
            <person name="Lefebvre S.C."/>
            <person name="Maumus F."/>
            <person name="Mayer C."/>
            <person name="Miller J."/>
            <person name="Monier A."/>
            <person name="Salamov A."/>
            <person name="Young J."/>
            <person name="Aguilar M."/>
            <person name="Claverie J.M."/>
            <person name="Frickenhaus S."/>
            <person name="Gonzalez K."/>
            <person name="Herman E.K."/>
            <person name="Lin Y.C."/>
            <person name="Napier J."/>
            <person name="Ogata H."/>
            <person name="Sarno A.F."/>
            <person name="Shmutz J."/>
            <person name="Schroeder D."/>
            <person name="de Vargas C."/>
            <person name="Verret F."/>
            <person name="von Dassow P."/>
            <person name="Valentin K."/>
            <person name="Van de Peer Y."/>
            <person name="Wheeler G."/>
            <person name="Dacks J.B."/>
            <person name="Delwiche C.F."/>
            <person name="Dyhrman S.T."/>
            <person name="Glockner G."/>
            <person name="John U."/>
            <person name="Richards T."/>
            <person name="Worden A.Z."/>
            <person name="Zhang X."/>
            <person name="Grigoriev I.V."/>
            <person name="Allen A.E."/>
            <person name="Bidle K."/>
            <person name="Borodovsky M."/>
            <person name="Bowler C."/>
            <person name="Brownlee C."/>
            <person name="Cock J.M."/>
            <person name="Elias M."/>
            <person name="Gladyshev V.N."/>
            <person name="Groth M."/>
            <person name="Guda C."/>
            <person name="Hadaegh A."/>
            <person name="Iglesias-Rodriguez M.D."/>
            <person name="Jenkins J."/>
            <person name="Jones B.M."/>
            <person name="Lawson T."/>
            <person name="Leese F."/>
            <person name="Lindquist E."/>
            <person name="Lobanov A."/>
            <person name="Lomsadze A."/>
            <person name="Malik S.B."/>
            <person name="Marsh M.E."/>
            <person name="Mackinder L."/>
            <person name="Mock T."/>
            <person name="Mueller-Roeber B."/>
            <person name="Pagarete A."/>
            <person name="Parker M."/>
            <person name="Probert I."/>
            <person name="Quesneville H."/>
            <person name="Raines C."/>
            <person name="Rensing S.A."/>
            <person name="Riano-Pachon D.M."/>
            <person name="Richier S."/>
            <person name="Rokitta S."/>
            <person name="Shiraiwa Y."/>
            <person name="Soanes D.M."/>
            <person name="van der Giezen M."/>
            <person name="Wahlund T.M."/>
            <person name="Williams B."/>
            <person name="Wilson W."/>
            <person name="Wolfe G."/>
            <person name="Wurch L.L."/>
        </authorList>
    </citation>
    <scope>NUCLEOTIDE SEQUENCE</scope>
</reference>
<organism evidence="2 3">
    <name type="scientific">Emiliania huxleyi (strain CCMP1516)</name>
    <dbReference type="NCBI Taxonomy" id="280463"/>
    <lineage>
        <taxon>Eukaryota</taxon>
        <taxon>Haptista</taxon>
        <taxon>Haptophyta</taxon>
        <taxon>Prymnesiophyceae</taxon>
        <taxon>Isochrysidales</taxon>
        <taxon>Noelaerhabdaceae</taxon>
        <taxon>Emiliania</taxon>
    </lineage>
</organism>
<dbReference type="EnsemblProtists" id="EOD14893">
    <property type="protein sequence ID" value="EOD14893"/>
    <property type="gene ID" value="EMIHUDRAFT_448270"/>
</dbReference>
<protein>
    <recommendedName>
        <fullName evidence="4">TOG domain-containing protein</fullName>
    </recommendedName>
</protein>
<dbReference type="HOGENOM" id="CLU_285360_0_0_1"/>
<feature type="compositionally biased region" description="Basic and acidic residues" evidence="1">
    <location>
        <begin position="61"/>
        <end position="79"/>
    </location>
</feature>
<feature type="compositionally biased region" description="Acidic residues" evidence="1">
    <location>
        <begin position="1053"/>
        <end position="1068"/>
    </location>
</feature>
<dbReference type="SUPFAM" id="SSF53335">
    <property type="entry name" value="S-adenosyl-L-methionine-dependent methyltransferases"/>
    <property type="match status" value="1"/>
</dbReference>
<reference evidence="2" key="2">
    <citation type="submission" date="2024-10" db="UniProtKB">
        <authorList>
            <consortium name="EnsemblProtists"/>
        </authorList>
    </citation>
    <scope>IDENTIFICATION</scope>
</reference>
<dbReference type="InterPro" id="IPR016024">
    <property type="entry name" value="ARM-type_fold"/>
</dbReference>
<dbReference type="SUPFAM" id="SSF48371">
    <property type="entry name" value="ARM repeat"/>
    <property type="match status" value="1"/>
</dbReference>
<feature type="compositionally biased region" description="Basic and acidic residues" evidence="1">
    <location>
        <begin position="979"/>
        <end position="997"/>
    </location>
</feature>
<dbReference type="PaxDb" id="2903-EOD14893"/>
<dbReference type="GeneID" id="17261026"/>
<feature type="compositionally biased region" description="Acidic residues" evidence="1">
    <location>
        <begin position="1026"/>
        <end position="1041"/>
    </location>
</feature>
<evidence type="ECO:0000256" key="1">
    <source>
        <dbReference type="SAM" id="MobiDB-lite"/>
    </source>
</evidence>
<dbReference type="Proteomes" id="UP000013827">
    <property type="component" value="Unassembled WGS sequence"/>
</dbReference>
<accession>A0A0D3IUF8</accession>
<dbReference type="AlphaFoldDB" id="A0A0D3IUF8"/>
<sequence length="1086" mass="114847">MPAAAEPSPAEVERLMSDPRVRELQYKLAHGGEKFKLEEVRNIVVPEGASEEEQMAALQRAMEEEARNKQREADEEARRAAAAKAQPLPCRAERIAQSDPWCYVLSGAGTAAANGTYMRDGTAVKNGARVYGGARRASDGGGGGQARRRTLAKQPGAYADRDTLTRLRRPAVGNAAFKKGDHAAAVQRWSCQQREECRVVEVRRGHAGLGREQVLAQQEEYRVAALARSGKEAVLSELSGLLGRLSALVRRKGTASEVTSLLRQLPSLLASLKTKPTDDPAVPGGLIYESAPNHDAQVYVRLATNGFALLAPLLRPMPKGSRGGAGGRGEEWPRSAKEELLGAALETVAAAVRDCPTNMSAFDKYVPQLVPILRAKAATSLEVLRSAVRLLGAMGVRASARRVMHDPATAEGLMHVLSFPDSSSQRLHVAIIAALEDMRDTGTAAARLGTLANLLAVEGAPETFWREAHSRNKDVNGPSRGLIGTAMTSAVCRRRLGLRERTKRLVELVEKMTADAPVREEYVVARRAAGAAPAATGDDDDDEVKWPLRDVAALPESDTRALGEIARGLADEAAADDELVEALTRHGAWRALVPLCVARPPLSAGAIRCLRVGMGRTQAAIDAGAELGLPLWLLGCREPSDASEDFNANVATTLLAQAARDDACQLLGYVANQAVVHESAELYDPHDVLHAAIGLLSGSPSDDAACGGGRALLHLLRYQRSARLPALSARDVHDVLVPLFLRKSGEAKEALMRPLRVAMADTAWMEAAWPYFESRGSAAKVQQVVHEMNGLEEMKAIATTGKAPDAMRPNAAPLADSLEAQHRVENLQPAKVAAFLAADLPPGGAVLDVGAGTGLFTFPLAAALPASQIVALEGAAPSLPGGAKASLVLLCDVLELVPEHAREGLVGSLRALLAPGGKLAVICARAESDSLLIDAPELRSSLDLPPPLSRQDAGFLQRRVAQALPEAAGGDPTAAGGSRTRDGAEESGRTREGKADGEADDDEDGSGCILEENPDGGGQARGRDVEDSDEDEDGCILEENPDGGGQARGRDVEDSDEDEDGCILEENPDGGGQARGRDGCMLEDNA</sequence>
<dbReference type="RefSeq" id="XP_005767322.1">
    <property type="nucleotide sequence ID" value="XM_005767265.1"/>
</dbReference>
<feature type="region of interest" description="Disordered" evidence="1">
    <location>
        <begin position="59"/>
        <end position="83"/>
    </location>
</feature>
<proteinExistence type="predicted"/>
<feature type="region of interest" description="Disordered" evidence="1">
    <location>
        <begin position="964"/>
        <end position="1086"/>
    </location>
</feature>
<dbReference type="KEGG" id="ehx:EMIHUDRAFT_448270"/>
<keyword evidence="3" id="KW-1185">Reference proteome</keyword>
<dbReference type="Gene3D" id="3.40.50.150">
    <property type="entry name" value="Vaccinia Virus protein VP39"/>
    <property type="match status" value="1"/>
</dbReference>
<dbReference type="InterPro" id="IPR029063">
    <property type="entry name" value="SAM-dependent_MTases_sf"/>
</dbReference>
<evidence type="ECO:0000313" key="2">
    <source>
        <dbReference type="EnsemblProtists" id="EOD14893"/>
    </source>
</evidence>
<name>A0A0D3IUF8_EMIH1</name>
<dbReference type="CDD" id="cd02440">
    <property type="entry name" value="AdoMet_MTases"/>
    <property type="match status" value="1"/>
</dbReference>
<evidence type="ECO:0000313" key="3">
    <source>
        <dbReference type="Proteomes" id="UP000013827"/>
    </source>
</evidence>
<evidence type="ECO:0008006" key="4">
    <source>
        <dbReference type="Google" id="ProtNLM"/>
    </source>
</evidence>